<dbReference type="KEGG" id="orp:MOP44_27700"/>
<protein>
    <submittedName>
        <fullName evidence="5">TldD/PmbA family protein</fullName>
    </submittedName>
</protein>
<dbReference type="PANTHER" id="PTHR43421:SF1">
    <property type="entry name" value="METALLOPROTEASE PMBA"/>
    <property type="match status" value="1"/>
</dbReference>
<feature type="domain" description="Metalloprotease TldD/E central" evidence="4">
    <location>
        <begin position="130"/>
        <end position="236"/>
    </location>
</feature>
<keyword evidence="6" id="KW-1185">Reference proteome</keyword>
<gene>
    <name evidence="5" type="ORF">MOP44_27700</name>
</gene>
<dbReference type="Pfam" id="PF19290">
    <property type="entry name" value="PmbA_TldD_2nd"/>
    <property type="match status" value="1"/>
</dbReference>
<evidence type="ECO:0000259" key="3">
    <source>
        <dbReference type="Pfam" id="PF19289"/>
    </source>
</evidence>
<dbReference type="InterPro" id="IPR045569">
    <property type="entry name" value="Metalloprtase-TldD/E_C"/>
</dbReference>
<comment type="similarity">
    <text evidence="1">Belongs to the peptidase U62 family.</text>
</comment>
<dbReference type="GO" id="GO:0005829">
    <property type="term" value="C:cytosol"/>
    <property type="evidence" value="ECO:0007669"/>
    <property type="project" value="TreeGrafter"/>
</dbReference>
<dbReference type="Pfam" id="PF01523">
    <property type="entry name" value="PmbA_TldD_1st"/>
    <property type="match status" value="1"/>
</dbReference>
<name>A0A9J7BTS3_9BACT</name>
<evidence type="ECO:0000313" key="5">
    <source>
        <dbReference type="EMBL" id="UWZ84318.1"/>
    </source>
</evidence>
<dbReference type="InterPro" id="IPR047657">
    <property type="entry name" value="PmbA"/>
</dbReference>
<dbReference type="Gene3D" id="3.30.2290.10">
    <property type="entry name" value="PmbA/TldD superfamily"/>
    <property type="match status" value="1"/>
</dbReference>
<organism evidence="5 6">
    <name type="scientific">Occallatibacter riparius</name>
    <dbReference type="NCBI Taxonomy" id="1002689"/>
    <lineage>
        <taxon>Bacteria</taxon>
        <taxon>Pseudomonadati</taxon>
        <taxon>Acidobacteriota</taxon>
        <taxon>Terriglobia</taxon>
        <taxon>Terriglobales</taxon>
        <taxon>Acidobacteriaceae</taxon>
        <taxon>Occallatibacter</taxon>
    </lineage>
</organism>
<proteinExistence type="inferred from homology"/>
<dbReference type="Proteomes" id="UP001059380">
    <property type="component" value="Chromosome"/>
</dbReference>
<evidence type="ECO:0000256" key="1">
    <source>
        <dbReference type="ARBA" id="ARBA00005836"/>
    </source>
</evidence>
<dbReference type="InterPro" id="IPR035068">
    <property type="entry name" value="TldD/PmbA_N"/>
</dbReference>
<dbReference type="GO" id="GO:0008237">
    <property type="term" value="F:metallopeptidase activity"/>
    <property type="evidence" value="ECO:0007669"/>
    <property type="project" value="InterPro"/>
</dbReference>
<evidence type="ECO:0000259" key="4">
    <source>
        <dbReference type="Pfam" id="PF19290"/>
    </source>
</evidence>
<reference evidence="5" key="1">
    <citation type="submission" date="2021-04" db="EMBL/GenBank/DDBJ databases">
        <title>Phylogenetic analysis of Acidobacteriaceae.</title>
        <authorList>
            <person name="Qiu L."/>
            <person name="Zhang Q."/>
        </authorList>
    </citation>
    <scope>NUCLEOTIDE SEQUENCE</scope>
    <source>
        <strain evidence="5">DSM 25168</strain>
    </source>
</reference>
<evidence type="ECO:0000313" key="6">
    <source>
        <dbReference type="Proteomes" id="UP001059380"/>
    </source>
</evidence>
<dbReference type="InterPro" id="IPR045570">
    <property type="entry name" value="Metalloprtase-TldD/E_cen_dom"/>
</dbReference>
<accession>A0A9J7BTS3</accession>
<dbReference type="InterPro" id="IPR002510">
    <property type="entry name" value="Metalloprtase-TldD/E_N"/>
</dbReference>
<dbReference type="PANTHER" id="PTHR43421">
    <property type="entry name" value="METALLOPROTEASE PMBA"/>
    <property type="match status" value="1"/>
</dbReference>
<feature type="domain" description="Metalloprotease TldD/E N-terminal" evidence="2">
    <location>
        <begin position="35"/>
        <end position="98"/>
    </location>
</feature>
<feature type="domain" description="Metalloprotease TldD/E C-terminal" evidence="3">
    <location>
        <begin position="243"/>
        <end position="465"/>
    </location>
</feature>
<evidence type="ECO:0000259" key="2">
    <source>
        <dbReference type="Pfam" id="PF01523"/>
    </source>
</evidence>
<dbReference type="Pfam" id="PF19289">
    <property type="entry name" value="PmbA_TldD_3rd"/>
    <property type="match status" value="1"/>
</dbReference>
<dbReference type="InterPro" id="IPR036059">
    <property type="entry name" value="TldD/PmbA_sf"/>
</dbReference>
<dbReference type="SUPFAM" id="SSF111283">
    <property type="entry name" value="Putative modulator of DNA gyrase, PmbA/TldD"/>
    <property type="match status" value="1"/>
</dbReference>
<dbReference type="GO" id="GO:0006508">
    <property type="term" value="P:proteolysis"/>
    <property type="evidence" value="ECO:0007669"/>
    <property type="project" value="InterPro"/>
</dbReference>
<dbReference type="AlphaFoldDB" id="A0A9J7BTS3"/>
<sequence>MTETAVNSPSTSELDLESLAADVVKLAVKAGASDAEAAVREGEEFSVTVRLGEVEKLVESGSRALGLRVFQGKRSATASTSDLTADGIRQLVDSAMALVKITEEDEFAGLPEAGEFGRYPGDLHLYFDDVNSLPGEERIEMARRAEAAALAYDPRIGSARGASFETSNGRKVLANSRGFVGANRASYVGFGVVPLAKDENGAMQRDYWDTSARRLADLDTPEAVGREAARRALRKLGARRMPTQQIPIVFAPETARSFVGLVFDASSGDAIWRHASFLAGKLGEQILSPGLNIIDDSTMILPNGTGGYGTSPFDGEGLPSRHNVVVEDGVLKTYMLNTYAARKLGMKSTHNASRGLAGTPGIAAGNLYLEPGTQTPEEIIKAVPRGLYVTSLIGFGVNMVTGDYSRGAAGLWIENGELTHAVEEVTIAGKLADMLRNITAVGNDLRWRGAVVSPTIRIDGMTLAGA</sequence>
<dbReference type="EMBL" id="CP093313">
    <property type="protein sequence ID" value="UWZ84318.1"/>
    <property type="molecule type" value="Genomic_DNA"/>
</dbReference>
<dbReference type="RefSeq" id="WP_260793822.1">
    <property type="nucleotide sequence ID" value="NZ_CP093313.1"/>
</dbReference>